<dbReference type="InterPro" id="IPR037079">
    <property type="entry name" value="AF2212/PG0164-like_sf"/>
</dbReference>
<proteinExistence type="predicted"/>
<keyword evidence="2" id="KW-1185">Reference proteome</keyword>
<name>A0ABT6TR03_9BACL</name>
<dbReference type="Proteomes" id="UP001161691">
    <property type="component" value="Unassembled WGS sequence"/>
</dbReference>
<gene>
    <name evidence="1" type="ORF">KB449_28750</name>
</gene>
<dbReference type="Pfam" id="PF08922">
    <property type="entry name" value="DUF1905"/>
    <property type="match status" value="1"/>
</dbReference>
<accession>A0ABT6TR03</accession>
<evidence type="ECO:0000313" key="1">
    <source>
        <dbReference type="EMBL" id="MDI4648961.1"/>
    </source>
</evidence>
<organism evidence="1 2">
    <name type="scientific">Cohnella hashimotonis</name>
    <dbReference type="NCBI Taxonomy" id="2826895"/>
    <lineage>
        <taxon>Bacteria</taxon>
        <taxon>Bacillati</taxon>
        <taxon>Bacillota</taxon>
        <taxon>Bacilli</taxon>
        <taxon>Bacillales</taxon>
        <taxon>Paenibacillaceae</taxon>
        <taxon>Cohnella</taxon>
    </lineage>
</organism>
<reference evidence="1" key="1">
    <citation type="submission" date="2023-04" db="EMBL/GenBank/DDBJ databases">
        <title>Comparative genomic analysis of Cohnella hashimotonis sp. nov., isolated from the International Space Station.</title>
        <authorList>
            <person name="Venkateswaran K."/>
            <person name="Simpson A."/>
        </authorList>
    </citation>
    <scope>NUCLEOTIDE SEQUENCE</scope>
    <source>
        <strain evidence="1">F6_2S_P_1</strain>
    </source>
</reference>
<dbReference type="Pfam" id="PF13376">
    <property type="entry name" value="OmdA"/>
    <property type="match status" value="1"/>
</dbReference>
<dbReference type="Gene3D" id="2.40.30.100">
    <property type="entry name" value="AF2212/PG0164-like"/>
    <property type="match status" value="1"/>
</dbReference>
<dbReference type="SUPFAM" id="SSF141694">
    <property type="entry name" value="AF2212/PG0164-like"/>
    <property type="match status" value="1"/>
</dbReference>
<evidence type="ECO:0000313" key="2">
    <source>
        <dbReference type="Proteomes" id="UP001161691"/>
    </source>
</evidence>
<dbReference type="InterPro" id="IPR015018">
    <property type="entry name" value="DUF1905"/>
</dbReference>
<dbReference type="RefSeq" id="WP_282911634.1">
    <property type="nucleotide sequence ID" value="NZ_JAGRPV010000001.1"/>
</dbReference>
<dbReference type="EMBL" id="JAGRPV010000001">
    <property type="protein sequence ID" value="MDI4648961.1"/>
    <property type="molecule type" value="Genomic_DNA"/>
</dbReference>
<comment type="caution">
    <text evidence="1">The sequence shown here is derived from an EMBL/GenBank/DDBJ whole genome shotgun (WGS) entry which is preliminary data.</text>
</comment>
<protein>
    <submittedName>
        <fullName evidence="1">YdeI/OmpD-associated family protein</fullName>
    </submittedName>
</protein>
<sequence length="149" mass="15547">MKFKATIELNGKTATGIEVPAEAVEALGGGKKPAVYATIGGYTYRSTVAVMGGRYMLPLSAEHRGAAGVAAGDEVEVALKLDTDPREVKVPEDLATALAGAPAARAFFEGLSNSNKSRVVLSVEGAKTEETRLRRIEKAVQALSEGKTV</sequence>